<organism evidence="1">
    <name type="scientific">Anguilla anguilla</name>
    <name type="common">European freshwater eel</name>
    <name type="synonym">Muraena anguilla</name>
    <dbReference type="NCBI Taxonomy" id="7936"/>
    <lineage>
        <taxon>Eukaryota</taxon>
        <taxon>Metazoa</taxon>
        <taxon>Chordata</taxon>
        <taxon>Craniata</taxon>
        <taxon>Vertebrata</taxon>
        <taxon>Euteleostomi</taxon>
        <taxon>Actinopterygii</taxon>
        <taxon>Neopterygii</taxon>
        <taxon>Teleostei</taxon>
        <taxon>Anguilliformes</taxon>
        <taxon>Anguillidae</taxon>
        <taxon>Anguilla</taxon>
    </lineage>
</organism>
<protein>
    <submittedName>
        <fullName evidence="1">Uncharacterized protein</fullName>
    </submittedName>
</protein>
<reference evidence="1" key="2">
    <citation type="journal article" date="2015" name="Fish Shellfish Immunol.">
        <title>Early steps in the European eel (Anguilla anguilla)-Vibrio vulnificus interaction in the gills: Role of the RtxA13 toxin.</title>
        <authorList>
            <person name="Callol A."/>
            <person name="Pajuelo D."/>
            <person name="Ebbesson L."/>
            <person name="Teles M."/>
            <person name="MacKenzie S."/>
            <person name="Amaro C."/>
        </authorList>
    </citation>
    <scope>NUCLEOTIDE SEQUENCE</scope>
</reference>
<reference evidence="1" key="1">
    <citation type="submission" date="2014-11" db="EMBL/GenBank/DDBJ databases">
        <authorList>
            <person name="Amaro Gonzalez C."/>
        </authorList>
    </citation>
    <scope>NUCLEOTIDE SEQUENCE</scope>
</reference>
<sequence>MQGDTLASLYERKYWVNRTGSGPVCSTHSCHTAVQTTLPIITLSKHLCSW</sequence>
<evidence type="ECO:0000313" key="1">
    <source>
        <dbReference type="EMBL" id="JAH92237.1"/>
    </source>
</evidence>
<dbReference type="EMBL" id="GBXM01016340">
    <property type="protein sequence ID" value="JAH92237.1"/>
    <property type="molecule type" value="Transcribed_RNA"/>
</dbReference>
<accession>A0A0E9WPH2</accession>
<name>A0A0E9WPH2_ANGAN</name>
<dbReference type="AlphaFoldDB" id="A0A0E9WPH2"/>
<proteinExistence type="predicted"/>